<keyword evidence="3" id="KW-0645">Protease</keyword>
<evidence type="ECO:0000256" key="3">
    <source>
        <dbReference type="ARBA" id="ARBA00022670"/>
    </source>
</evidence>
<proteinExistence type="inferred from homology"/>
<evidence type="ECO:0008006" key="14">
    <source>
        <dbReference type="Google" id="ProtNLM"/>
    </source>
</evidence>
<dbReference type="Gene3D" id="3.40.390.10">
    <property type="entry name" value="Collagenase (Catalytic Domain)"/>
    <property type="match status" value="2"/>
</dbReference>
<feature type="domain" description="Peptidase M13 C-terminal" evidence="10">
    <location>
        <begin position="685"/>
        <end position="776"/>
    </location>
</feature>
<dbReference type="GO" id="GO:0016485">
    <property type="term" value="P:protein processing"/>
    <property type="evidence" value="ECO:0007669"/>
    <property type="project" value="TreeGrafter"/>
</dbReference>
<dbReference type="STRING" id="1611254.A0A2G5V8L3"/>
<dbReference type="GO" id="GO:0005886">
    <property type="term" value="C:plasma membrane"/>
    <property type="evidence" value="ECO:0007669"/>
    <property type="project" value="TreeGrafter"/>
</dbReference>
<dbReference type="PROSITE" id="PS51885">
    <property type="entry name" value="NEPRILYSIN"/>
    <property type="match status" value="1"/>
</dbReference>
<organism evidence="12 13">
    <name type="scientific">Caenorhabditis nigoni</name>
    <dbReference type="NCBI Taxonomy" id="1611254"/>
    <lineage>
        <taxon>Eukaryota</taxon>
        <taxon>Metazoa</taxon>
        <taxon>Ecdysozoa</taxon>
        <taxon>Nematoda</taxon>
        <taxon>Chromadorea</taxon>
        <taxon>Rhabditida</taxon>
        <taxon>Rhabditina</taxon>
        <taxon>Rhabditomorpha</taxon>
        <taxon>Rhabditoidea</taxon>
        <taxon>Rhabditidae</taxon>
        <taxon>Peloderinae</taxon>
        <taxon>Caenorhabditis</taxon>
    </lineage>
</organism>
<reference evidence="13" key="1">
    <citation type="submission" date="2017-10" db="EMBL/GenBank/DDBJ databases">
        <title>Rapid genome shrinkage in a self-fertile nematode reveals novel sperm competition proteins.</title>
        <authorList>
            <person name="Yin D."/>
            <person name="Schwarz E.M."/>
            <person name="Thomas C.G."/>
            <person name="Felde R.L."/>
            <person name="Korf I.F."/>
            <person name="Cutter A.D."/>
            <person name="Schartner C.M."/>
            <person name="Ralston E.J."/>
            <person name="Meyer B.J."/>
            <person name="Haag E.S."/>
        </authorList>
    </citation>
    <scope>NUCLEOTIDE SEQUENCE [LARGE SCALE GENOMIC DNA]</scope>
    <source>
        <strain evidence="13">JU1422</strain>
    </source>
</reference>
<evidence type="ECO:0000313" key="12">
    <source>
        <dbReference type="EMBL" id="PIC48082.1"/>
    </source>
</evidence>
<dbReference type="InterPro" id="IPR024079">
    <property type="entry name" value="MetalloPept_cat_dom_sf"/>
</dbReference>
<dbReference type="Proteomes" id="UP000230233">
    <property type="component" value="Chromosome II"/>
</dbReference>
<keyword evidence="6" id="KW-0862">Zinc</keyword>
<comment type="cofactor">
    <cofactor evidence="1">
        <name>Zn(2+)</name>
        <dbReference type="ChEBI" id="CHEBI:29105"/>
    </cofactor>
</comment>
<evidence type="ECO:0000256" key="4">
    <source>
        <dbReference type="ARBA" id="ARBA00022723"/>
    </source>
</evidence>
<keyword evidence="13" id="KW-1185">Reference proteome</keyword>
<evidence type="ECO:0000256" key="6">
    <source>
        <dbReference type="ARBA" id="ARBA00022833"/>
    </source>
</evidence>
<evidence type="ECO:0000256" key="2">
    <source>
        <dbReference type="ARBA" id="ARBA00007357"/>
    </source>
</evidence>
<evidence type="ECO:0000256" key="1">
    <source>
        <dbReference type="ARBA" id="ARBA00001947"/>
    </source>
</evidence>
<keyword evidence="5" id="KW-0378">Hydrolase</keyword>
<dbReference type="Pfam" id="PF05649">
    <property type="entry name" value="Peptidase_M13_N"/>
    <property type="match status" value="1"/>
</dbReference>
<evidence type="ECO:0000256" key="5">
    <source>
        <dbReference type="ARBA" id="ARBA00022801"/>
    </source>
</evidence>
<sequence>MRRGTENSENSSSRFKKWEIFWYFDPKNISKTLFEFRDILPLNNVTKRFYKFRSKVQFKQSKSQNWSPFFSGTINRIAPVLKEKQMGINDNPEIIPAIIQGPPARPPGTSFFKDCCTWCCCICCFIILFLFLTSLGAKRDLGRIQMEYEQFENTNNFSLSNIPPGGPSGPPKHPERPTKAPKSGTSQKRPTCTTEPCVKVAETMKSLMKTTTSPCDDFYEHACGNFESLESRKSEIQHKKYYEESITALKTAAGFMENRIDEIALPAEKNLRKVYMKCLRRDHRDVEDLMETLRTDFLWPFDDRRDLTWTGTVNHILGKLIKLSPKSLQIFQITEIDKKLIIRSSFCHGRHKSIDTKLLSKFFDSVSKDPENEVRKNLEKSLRIALELDRFREYCTERNPPKDRNREFVVDYETSNIDFVAIIGSILGPNKLSDRQIESHIKFKESHEFFDENSLLNNHLHHNSIGFAHYLVIKYIEELGATFLLPSKRDCAKIAFSMMPRTALSIYINHFVQPDNIIAIPHLIDSIRTEYVDKVSKSKKLDEPLKAQMIEKLVKFKTDIGNHGIGFSENNLLERVIIHNSQSFYKVITQFNTQNMQEALLSIAQDKTISGNTHARSIFNQEFPVEKIYAHMKTQPRFDISYPSAVQYGKGGHDVASDMSVILKTLGKNATKSFGKCLLGHNHDANILVDFMGMKVAWDKYRKSKKPVEMQLPELEDVTDDQLFLYSMVQSTCQKKTAKNTVSHGDRVNFLLQQIEGFGEAFNCPAGADMMKKKSKCEASDDLMMI</sequence>
<feature type="compositionally biased region" description="Polar residues" evidence="8">
    <location>
        <begin position="183"/>
        <end position="192"/>
    </location>
</feature>
<keyword evidence="9" id="KW-0812">Transmembrane</keyword>
<dbReference type="PANTHER" id="PTHR11733">
    <property type="entry name" value="ZINC METALLOPROTEASE FAMILY M13 NEPRILYSIN-RELATED"/>
    <property type="match status" value="1"/>
</dbReference>
<keyword evidence="9" id="KW-0472">Membrane</keyword>
<feature type="transmembrane region" description="Helical" evidence="9">
    <location>
        <begin position="115"/>
        <end position="137"/>
    </location>
</feature>
<protein>
    <recommendedName>
        <fullName evidence="14">Peptidase M13 C-terminal domain-containing protein</fullName>
    </recommendedName>
</protein>
<dbReference type="AlphaFoldDB" id="A0A2G5V8L3"/>
<dbReference type="InterPro" id="IPR008753">
    <property type="entry name" value="Peptidase_M13_N"/>
</dbReference>
<comment type="caution">
    <text evidence="12">The sequence shown here is derived from an EMBL/GenBank/DDBJ whole genome shotgun (WGS) entry which is preliminary data.</text>
</comment>
<dbReference type="Pfam" id="PF01431">
    <property type="entry name" value="Peptidase_M13"/>
    <property type="match status" value="1"/>
</dbReference>
<dbReference type="EMBL" id="PDUG01000002">
    <property type="protein sequence ID" value="PIC48082.1"/>
    <property type="molecule type" value="Genomic_DNA"/>
</dbReference>
<dbReference type="InterPro" id="IPR000718">
    <property type="entry name" value="Peptidase_M13"/>
</dbReference>
<dbReference type="GO" id="GO:0004222">
    <property type="term" value="F:metalloendopeptidase activity"/>
    <property type="evidence" value="ECO:0007669"/>
    <property type="project" value="InterPro"/>
</dbReference>
<evidence type="ECO:0000256" key="9">
    <source>
        <dbReference type="SAM" id="Phobius"/>
    </source>
</evidence>
<keyword evidence="7" id="KW-0482">Metalloprotease</keyword>
<evidence type="ECO:0000259" key="11">
    <source>
        <dbReference type="Pfam" id="PF05649"/>
    </source>
</evidence>
<name>A0A2G5V8L3_9PELO</name>
<dbReference type="OrthoDB" id="5822524at2759"/>
<feature type="domain" description="Peptidase M13 N-terminal" evidence="11">
    <location>
        <begin position="214"/>
        <end position="561"/>
    </location>
</feature>
<evidence type="ECO:0000256" key="7">
    <source>
        <dbReference type="ARBA" id="ARBA00023049"/>
    </source>
</evidence>
<keyword evidence="4" id="KW-0479">Metal-binding</keyword>
<dbReference type="SUPFAM" id="SSF55486">
    <property type="entry name" value="Metalloproteases ('zincins'), catalytic domain"/>
    <property type="match status" value="1"/>
</dbReference>
<evidence type="ECO:0000259" key="10">
    <source>
        <dbReference type="Pfam" id="PF01431"/>
    </source>
</evidence>
<gene>
    <name evidence="12" type="primary">Cnig_chr_II.g7193</name>
    <name evidence="12" type="ORF">B9Z55_007193</name>
</gene>
<evidence type="ECO:0000313" key="13">
    <source>
        <dbReference type="Proteomes" id="UP000230233"/>
    </source>
</evidence>
<evidence type="ECO:0000256" key="8">
    <source>
        <dbReference type="SAM" id="MobiDB-lite"/>
    </source>
</evidence>
<comment type="similarity">
    <text evidence="2">Belongs to the peptidase M13 family.</text>
</comment>
<feature type="region of interest" description="Disordered" evidence="8">
    <location>
        <begin position="155"/>
        <end position="192"/>
    </location>
</feature>
<dbReference type="InterPro" id="IPR018497">
    <property type="entry name" value="Peptidase_M13_C"/>
</dbReference>
<accession>A0A2G5V8L3</accession>
<keyword evidence="9" id="KW-1133">Transmembrane helix</keyword>
<dbReference type="PANTHER" id="PTHR11733:SF233">
    <property type="entry name" value="PEPTIDASE M13 C-TERMINAL DOMAIN-CONTAINING PROTEIN"/>
    <property type="match status" value="1"/>
</dbReference>